<feature type="domain" description="Rho-GAP" evidence="2">
    <location>
        <begin position="391"/>
        <end position="606"/>
    </location>
</feature>
<feature type="compositionally biased region" description="Polar residues" evidence="1">
    <location>
        <begin position="683"/>
        <end position="694"/>
    </location>
</feature>
<dbReference type="InterPro" id="IPR008936">
    <property type="entry name" value="Rho_GTPase_activation_prot"/>
</dbReference>
<protein>
    <submittedName>
        <fullName evidence="3">RhoGAP domain-containing protein</fullName>
    </submittedName>
</protein>
<feature type="region of interest" description="Disordered" evidence="1">
    <location>
        <begin position="178"/>
        <end position="198"/>
    </location>
</feature>
<name>A0AAD4QX49_9BILA</name>
<keyword evidence="4" id="KW-1185">Reference proteome</keyword>
<dbReference type="SUPFAM" id="SSF48350">
    <property type="entry name" value="GTPase activation domain, GAP"/>
    <property type="match status" value="1"/>
</dbReference>
<feature type="region of interest" description="Disordered" evidence="1">
    <location>
        <begin position="655"/>
        <end position="735"/>
    </location>
</feature>
<feature type="compositionally biased region" description="Polar residues" evidence="1">
    <location>
        <begin position="57"/>
        <end position="74"/>
    </location>
</feature>
<accession>A0AAD4QX49</accession>
<evidence type="ECO:0000313" key="4">
    <source>
        <dbReference type="Proteomes" id="UP001201812"/>
    </source>
</evidence>
<feature type="compositionally biased region" description="Basic and acidic residues" evidence="1">
    <location>
        <begin position="75"/>
        <end position="88"/>
    </location>
</feature>
<dbReference type="SMART" id="SM00324">
    <property type="entry name" value="RhoGAP"/>
    <property type="match status" value="1"/>
</dbReference>
<dbReference type="GO" id="GO:0007165">
    <property type="term" value="P:signal transduction"/>
    <property type="evidence" value="ECO:0007669"/>
    <property type="project" value="InterPro"/>
</dbReference>
<evidence type="ECO:0000259" key="2">
    <source>
        <dbReference type="PROSITE" id="PS50238"/>
    </source>
</evidence>
<evidence type="ECO:0000313" key="3">
    <source>
        <dbReference type="EMBL" id="KAI1695118.1"/>
    </source>
</evidence>
<dbReference type="CDD" id="cd00159">
    <property type="entry name" value="RhoGAP"/>
    <property type="match status" value="1"/>
</dbReference>
<sequence length="749" mass="84857">MSNCSSDQCEKVGAVACGEEITGVNPNKSDKTGVNLQKSINWSKPVKIQKTGVNLQKSIKPNTTKQTNQSNESSMSKERIYKGSESHAPEYNTNTMERLNLREEYDKSYNTNCTNKENVPTFEEFLELREQYHKVLNKNHESKDNKPTFDEWLNHIETHAGIISDSNADDKGNYINEKHNAGMNKGGQIEKKGNRKRKNLTAKTQKMKLKRESNKGIKQNGRTKALKLKQNSSNTVEDMLICENEDHTQHGPFDFTKYLKFDRLHILIANDEEWINDDLLYAFLNIIRIQSHQEVIVLHPLYEYVYTRPETNHFNDRLYQGDIDNFKVALIPVFLRRTSGNATSPQNSTQPQNVVAQTSQHPVFSERSWFSGILSKDPPVVQKMKRTFKGFNLAKDSDNGQQLSEFVRKSLEFIECNGELGTKGLFRVSSNKSNNLLTAYINYVSYRDSWLASRRAKAKPFSFENYSVTAGDVSNALKSFIRYQPDPFFPNKFLNRIMAIAVRQNVAAGPTTNIGIMIQDSFGSKEKKEDIKKAIAEILKGNKKYKIRLMRHLGSTLQKVAECKETNEPYSNLAIYFSQVLFRVDTHINVVETITKGILEHWDTLFPSYGNDIVPTCRINANHECNRGAKAGMGTFRGPNRGGLDLNELLQGVPAEPLTESDPLKNVKDTSSGHRGASRLQPPYNTIGQTQRQPNTPPSKRFGPATRNRNSMEPQGKPSGTVDRNGTILRTRGPYRPTLDTIVGKLVCL</sequence>
<evidence type="ECO:0000256" key="1">
    <source>
        <dbReference type="SAM" id="MobiDB-lite"/>
    </source>
</evidence>
<dbReference type="Proteomes" id="UP001201812">
    <property type="component" value="Unassembled WGS sequence"/>
</dbReference>
<dbReference type="PROSITE" id="PS50238">
    <property type="entry name" value="RHOGAP"/>
    <property type="match status" value="1"/>
</dbReference>
<dbReference type="InterPro" id="IPR000198">
    <property type="entry name" value="RhoGAP_dom"/>
</dbReference>
<gene>
    <name evidence="3" type="ORF">DdX_19763</name>
</gene>
<dbReference type="EMBL" id="JAKKPZ010000440">
    <property type="protein sequence ID" value="KAI1695118.1"/>
    <property type="molecule type" value="Genomic_DNA"/>
</dbReference>
<feature type="region of interest" description="Disordered" evidence="1">
    <location>
        <begin position="57"/>
        <end position="90"/>
    </location>
</feature>
<comment type="caution">
    <text evidence="3">The sequence shown here is derived from an EMBL/GenBank/DDBJ whole genome shotgun (WGS) entry which is preliminary data.</text>
</comment>
<organism evidence="3 4">
    <name type="scientific">Ditylenchus destructor</name>
    <dbReference type="NCBI Taxonomy" id="166010"/>
    <lineage>
        <taxon>Eukaryota</taxon>
        <taxon>Metazoa</taxon>
        <taxon>Ecdysozoa</taxon>
        <taxon>Nematoda</taxon>
        <taxon>Chromadorea</taxon>
        <taxon>Rhabditida</taxon>
        <taxon>Tylenchina</taxon>
        <taxon>Tylenchomorpha</taxon>
        <taxon>Sphaerularioidea</taxon>
        <taxon>Anguinidae</taxon>
        <taxon>Anguininae</taxon>
        <taxon>Ditylenchus</taxon>
    </lineage>
</organism>
<proteinExistence type="predicted"/>
<feature type="compositionally biased region" description="Basic and acidic residues" evidence="1">
    <location>
        <begin position="662"/>
        <end position="672"/>
    </location>
</feature>
<reference evidence="3" key="1">
    <citation type="submission" date="2022-01" db="EMBL/GenBank/DDBJ databases">
        <title>Genome Sequence Resource for Two Populations of Ditylenchus destructor, the Migratory Endoparasitic Phytonematode.</title>
        <authorList>
            <person name="Zhang H."/>
            <person name="Lin R."/>
            <person name="Xie B."/>
        </authorList>
    </citation>
    <scope>NUCLEOTIDE SEQUENCE</scope>
    <source>
        <strain evidence="3">BazhouSP</strain>
    </source>
</reference>
<dbReference type="AlphaFoldDB" id="A0AAD4QX49"/>
<dbReference type="Pfam" id="PF00620">
    <property type="entry name" value="RhoGAP"/>
    <property type="match status" value="1"/>
</dbReference>
<dbReference type="Gene3D" id="1.10.555.10">
    <property type="entry name" value="Rho GTPase activation protein"/>
    <property type="match status" value="1"/>
</dbReference>